<keyword evidence="3" id="KW-1185">Reference proteome</keyword>
<feature type="signal peptide" evidence="1">
    <location>
        <begin position="1"/>
        <end position="17"/>
    </location>
</feature>
<organism evidence="2 3">
    <name type="scientific">Symbiodinium necroappetens</name>
    <dbReference type="NCBI Taxonomy" id="1628268"/>
    <lineage>
        <taxon>Eukaryota</taxon>
        <taxon>Sar</taxon>
        <taxon>Alveolata</taxon>
        <taxon>Dinophyceae</taxon>
        <taxon>Suessiales</taxon>
        <taxon>Symbiodiniaceae</taxon>
        <taxon>Symbiodinium</taxon>
    </lineage>
</organism>
<feature type="chain" id="PRO_5032935386" evidence="1">
    <location>
        <begin position="18"/>
        <end position="177"/>
    </location>
</feature>
<accession>A0A812XMX2</accession>
<dbReference type="OrthoDB" id="419570at2759"/>
<name>A0A812XMX2_9DINO</name>
<evidence type="ECO:0000313" key="2">
    <source>
        <dbReference type="EMBL" id="CAE7737231.1"/>
    </source>
</evidence>
<evidence type="ECO:0000313" key="3">
    <source>
        <dbReference type="Proteomes" id="UP000601435"/>
    </source>
</evidence>
<comment type="caution">
    <text evidence="2">The sequence shown here is derived from an EMBL/GenBank/DDBJ whole genome shotgun (WGS) entry which is preliminary data.</text>
</comment>
<keyword evidence="1" id="KW-0732">Signal</keyword>
<protein>
    <submittedName>
        <fullName evidence="2">Uncharacterized protein</fullName>
    </submittedName>
</protein>
<reference evidence="2" key="1">
    <citation type="submission" date="2021-02" db="EMBL/GenBank/DDBJ databases">
        <authorList>
            <person name="Dougan E. K."/>
            <person name="Rhodes N."/>
            <person name="Thang M."/>
            <person name="Chan C."/>
        </authorList>
    </citation>
    <scope>NUCLEOTIDE SEQUENCE</scope>
</reference>
<evidence type="ECO:0000256" key="1">
    <source>
        <dbReference type="SAM" id="SignalP"/>
    </source>
</evidence>
<sequence length="177" mass="19785">MPGWLLLVTSTWALAGAVPERGLRTILDLDDVCQLPQGLRPSCAFSAIQVRGQRDQDLALLMDDECFIDSGHYSLSSTLRTTVRSEASNVDLNQTQHGELCERLIKLPPFMLYRPGPKLERLSPGRADVSRNLLKCTGQNTEWRDRRPCSGSLITSKTRPEDELTVTELPIVMFADD</sequence>
<dbReference type="AlphaFoldDB" id="A0A812XMX2"/>
<dbReference type="EMBL" id="CAJNJA010037697">
    <property type="protein sequence ID" value="CAE7737231.1"/>
    <property type="molecule type" value="Genomic_DNA"/>
</dbReference>
<dbReference type="Proteomes" id="UP000601435">
    <property type="component" value="Unassembled WGS sequence"/>
</dbReference>
<proteinExistence type="predicted"/>
<gene>
    <name evidence="2" type="ORF">SNEC2469_LOCUS21299</name>
</gene>